<sequence length="231" mass="25469">MALKLIGAGLGRTGTLSLKIALEYLGFGPCYHAMEVGATARKSVPLWIDAIQGKPDWDAIFDGYVATVDYPGCCFWQELLTTAPDAKVILSVRDADDWFESVHQTIFSQASGASLFGESGQALSRFLRRDFGDKIGDRAFMTDYFRRWNQAVIDAVPAERLLVVSSEAGWAPLCAFLGVAIPEQPYPRLHGRATGTQKRALPSDPAEREARLRNYLDNLTNRTGTHSIRAD</sequence>
<dbReference type="AlphaFoldDB" id="A0A0F5JV16"/>
<organism evidence="1 2">
    <name type="scientific">Robbsia andropogonis</name>
    <dbReference type="NCBI Taxonomy" id="28092"/>
    <lineage>
        <taxon>Bacteria</taxon>
        <taxon>Pseudomonadati</taxon>
        <taxon>Pseudomonadota</taxon>
        <taxon>Betaproteobacteria</taxon>
        <taxon>Burkholderiales</taxon>
        <taxon>Burkholderiaceae</taxon>
        <taxon>Robbsia</taxon>
    </lineage>
</organism>
<dbReference type="Gene3D" id="3.40.50.300">
    <property type="entry name" value="P-loop containing nucleotide triphosphate hydrolases"/>
    <property type="match status" value="1"/>
</dbReference>
<dbReference type="OrthoDB" id="7855297at2"/>
<accession>A0A0F5JV16</accession>
<dbReference type="SUPFAM" id="SSF52540">
    <property type="entry name" value="P-loop containing nucleoside triphosphate hydrolases"/>
    <property type="match status" value="1"/>
</dbReference>
<name>A0A0F5JV16_9BURK</name>
<protein>
    <recommendedName>
        <fullName evidence="3">Sulfotransferase family protein</fullName>
    </recommendedName>
</protein>
<dbReference type="PANTHER" id="PTHR36978">
    <property type="entry name" value="P-LOOP CONTAINING NUCLEOTIDE TRIPHOSPHATE HYDROLASE"/>
    <property type="match status" value="1"/>
</dbReference>
<dbReference type="Proteomes" id="UP000033618">
    <property type="component" value="Unassembled WGS sequence"/>
</dbReference>
<evidence type="ECO:0008006" key="3">
    <source>
        <dbReference type="Google" id="ProtNLM"/>
    </source>
</evidence>
<comment type="caution">
    <text evidence="1">The sequence shown here is derived from an EMBL/GenBank/DDBJ whole genome shotgun (WGS) entry which is preliminary data.</text>
</comment>
<dbReference type="InterPro" id="IPR040632">
    <property type="entry name" value="Sulfotransfer_4"/>
</dbReference>
<gene>
    <name evidence="1" type="ORF">WM40_21950</name>
</gene>
<reference evidence="1 2" key="1">
    <citation type="submission" date="2015-03" db="EMBL/GenBank/DDBJ databases">
        <title>Draft Genome Sequence of Burkholderia andropogonis type strain ICMP2807, isolated from Sorghum bicolor.</title>
        <authorList>
            <person name="Lopes-Santos L."/>
            <person name="Castro D.B."/>
            <person name="Ottoboni L.M."/>
            <person name="Park D."/>
            <person name="Weirc B.S."/>
            <person name="Destefano S.A."/>
        </authorList>
    </citation>
    <scope>NUCLEOTIDE SEQUENCE [LARGE SCALE GENOMIC DNA]</scope>
    <source>
        <strain evidence="1 2">ICMP2807</strain>
    </source>
</reference>
<dbReference type="RefSeq" id="WP_024905846.1">
    <property type="nucleotide sequence ID" value="NZ_CADFGU010000011.1"/>
</dbReference>
<dbReference type="PATRIC" id="fig|28092.6.peg.5169"/>
<dbReference type="PANTHER" id="PTHR36978:SF4">
    <property type="entry name" value="P-LOOP CONTAINING NUCLEOSIDE TRIPHOSPHATE HYDROLASE PROTEIN"/>
    <property type="match status" value="1"/>
</dbReference>
<dbReference type="InterPro" id="IPR027417">
    <property type="entry name" value="P-loop_NTPase"/>
</dbReference>
<evidence type="ECO:0000313" key="1">
    <source>
        <dbReference type="EMBL" id="KKB61686.1"/>
    </source>
</evidence>
<dbReference type="STRING" id="28092.WM40_21950"/>
<proteinExistence type="predicted"/>
<evidence type="ECO:0000313" key="2">
    <source>
        <dbReference type="Proteomes" id="UP000033618"/>
    </source>
</evidence>
<dbReference type="EMBL" id="LAQU01000035">
    <property type="protein sequence ID" value="KKB61686.1"/>
    <property type="molecule type" value="Genomic_DNA"/>
</dbReference>
<dbReference type="Pfam" id="PF17784">
    <property type="entry name" value="Sulfotransfer_4"/>
    <property type="match status" value="1"/>
</dbReference>
<keyword evidence="2" id="KW-1185">Reference proteome</keyword>